<dbReference type="PROSITE" id="PS50850">
    <property type="entry name" value="MFS"/>
    <property type="match status" value="1"/>
</dbReference>
<keyword evidence="5 6" id="KW-0472">Membrane</keyword>
<sequence>MARDRTLFLLTFTVTLGVAGFSLPSPILAPMLLDPTSQLLPASSSEWARQVWLGVVMALYPLFQLLGAPWLGRLSDRHGRKPVMLLSLLGVAAGFALMGIGIAQESLILILLSRVMEGWFNGNIAIAQAMVADQTQTGGKARAFALLTAGMNLGWIIGPLLGGYGAELSGSYATPAWLALGLTLFNFSLLLWGLPAQSAASQQPLEQRNSESLWRSNLALLLLPRLLPYFVLTLLCYLAVQLYFTYFNLWLVQELNFSPVDLAYAAVWVSLPMMLGSWISHRLAQHFRNSSLGIAGHLLMMVGMATFILPDTQLGLFWTFIPAGIGMTLGELATSVVLSNRAPADRQGQVMGLYRSVSLGSELLVVALGSLLLLWGGAWVFIAAAVFALAGALGFAYLRLRRQSQALVIETGEAAL</sequence>
<evidence type="ECO:0000256" key="4">
    <source>
        <dbReference type="ARBA" id="ARBA00022989"/>
    </source>
</evidence>
<keyword evidence="9" id="KW-1185">Reference proteome</keyword>
<dbReference type="InterPro" id="IPR011701">
    <property type="entry name" value="MFS"/>
</dbReference>
<keyword evidence="4 6" id="KW-1133">Transmembrane helix</keyword>
<feature type="transmembrane region" description="Helical" evidence="6">
    <location>
        <begin position="316"/>
        <end position="340"/>
    </location>
</feature>
<feature type="transmembrane region" description="Helical" evidence="6">
    <location>
        <begin position="83"/>
        <end position="102"/>
    </location>
</feature>
<feature type="transmembrane region" description="Helical" evidence="6">
    <location>
        <begin position="378"/>
        <end position="398"/>
    </location>
</feature>
<feature type="transmembrane region" description="Helical" evidence="6">
    <location>
        <begin position="7"/>
        <end position="31"/>
    </location>
</feature>
<dbReference type="InterPro" id="IPR036259">
    <property type="entry name" value="MFS_trans_sf"/>
</dbReference>
<evidence type="ECO:0000256" key="3">
    <source>
        <dbReference type="ARBA" id="ARBA00022692"/>
    </source>
</evidence>
<dbReference type="SUPFAM" id="SSF103473">
    <property type="entry name" value="MFS general substrate transporter"/>
    <property type="match status" value="1"/>
</dbReference>
<name>A0ABV5ZC55_9GAMM</name>
<evidence type="ECO:0000256" key="6">
    <source>
        <dbReference type="SAM" id="Phobius"/>
    </source>
</evidence>
<evidence type="ECO:0000256" key="5">
    <source>
        <dbReference type="ARBA" id="ARBA00023136"/>
    </source>
</evidence>
<feature type="transmembrane region" description="Helical" evidence="6">
    <location>
        <begin position="217"/>
        <end position="242"/>
    </location>
</feature>
<dbReference type="Gene3D" id="1.20.1250.20">
    <property type="entry name" value="MFS general substrate transporter like domains"/>
    <property type="match status" value="1"/>
</dbReference>
<feature type="transmembrane region" description="Helical" evidence="6">
    <location>
        <begin position="292"/>
        <end position="310"/>
    </location>
</feature>
<evidence type="ECO:0000256" key="2">
    <source>
        <dbReference type="ARBA" id="ARBA00022448"/>
    </source>
</evidence>
<feature type="domain" description="Major facilitator superfamily (MFS) profile" evidence="7">
    <location>
        <begin position="10"/>
        <end position="403"/>
    </location>
</feature>
<dbReference type="Proteomes" id="UP001589628">
    <property type="component" value="Unassembled WGS sequence"/>
</dbReference>
<dbReference type="InterPro" id="IPR020846">
    <property type="entry name" value="MFS_dom"/>
</dbReference>
<feature type="transmembrane region" description="Helical" evidence="6">
    <location>
        <begin position="108"/>
        <end position="131"/>
    </location>
</feature>
<feature type="transmembrane region" description="Helical" evidence="6">
    <location>
        <begin position="51"/>
        <end position="71"/>
    </location>
</feature>
<evidence type="ECO:0000313" key="8">
    <source>
        <dbReference type="EMBL" id="MFB9886848.1"/>
    </source>
</evidence>
<reference evidence="8 9" key="1">
    <citation type="submission" date="2024-09" db="EMBL/GenBank/DDBJ databases">
        <authorList>
            <person name="Sun Q."/>
            <person name="Mori K."/>
        </authorList>
    </citation>
    <scope>NUCLEOTIDE SEQUENCE [LARGE SCALE GENOMIC DNA]</scope>
    <source>
        <strain evidence="8 9">ATCC 51285</strain>
    </source>
</reference>
<feature type="transmembrane region" description="Helical" evidence="6">
    <location>
        <begin position="262"/>
        <end position="280"/>
    </location>
</feature>
<feature type="transmembrane region" description="Helical" evidence="6">
    <location>
        <begin position="143"/>
        <end position="164"/>
    </location>
</feature>
<proteinExistence type="predicted"/>
<gene>
    <name evidence="8" type="ORF">ACFFLH_10520</name>
</gene>
<feature type="transmembrane region" description="Helical" evidence="6">
    <location>
        <begin position="176"/>
        <end position="196"/>
    </location>
</feature>
<comment type="caution">
    <text evidence="8">The sequence shown here is derived from an EMBL/GenBank/DDBJ whole genome shotgun (WGS) entry which is preliminary data.</text>
</comment>
<accession>A0ABV5ZC55</accession>
<dbReference type="PANTHER" id="PTHR23504:SF15">
    <property type="entry name" value="MAJOR FACILITATOR SUPERFAMILY (MFS) PROFILE DOMAIN-CONTAINING PROTEIN"/>
    <property type="match status" value="1"/>
</dbReference>
<dbReference type="Pfam" id="PF07690">
    <property type="entry name" value="MFS_1"/>
    <property type="match status" value="1"/>
</dbReference>
<dbReference type="EMBL" id="JBHLZN010000003">
    <property type="protein sequence ID" value="MFB9886848.1"/>
    <property type="molecule type" value="Genomic_DNA"/>
</dbReference>
<organism evidence="8 9">
    <name type="scientific">Balneatrix alpica</name>
    <dbReference type="NCBI Taxonomy" id="75684"/>
    <lineage>
        <taxon>Bacteria</taxon>
        <taxon>Pseudomonadati</taxon>
        <taxon>Pseudomonadota</taxon>
        <taxon>Gammaproteobacteria</taxon>
        <taxon>Oceanospirillales</taxon>
        <taxon>Balneatrichaceae</taxon>
        <taxon>Balneatrix</taxon>
    </lineage>
</organism>
<feature type="transmembrane region" description="Helical" evidence="6">
    <location>
        <begin position="352"/>
        <end position="372"/>
    </location>
</feature>
<dbReference type="RefSeq" id="WP_027312319.1">
    <property type="nucleotide sequence ID" value="NZ_JBHLZN010000003.1"/>
</dbReference>
<evidence type="ECO:0000256" key="1">
    <source>
        <dbReference type="ARBA" id="ARBA00004141"/>
    </source>
</evidence>
<keyword evidence="3 6" id="KW-0812">Transmembrane</keyword>
<comment type="subcellular location">
    <subcellularLocation>
        <location evidence="1">Membrane</location>
        <topology evidence="1">Multi-pass membrane protein</topology>
    </subcellularLocation>
</comment>
<keyword evidence="2" id="KW-0813">Transport</keyword>
<protein>
    <submittedName>
        <fullName evidence="8">MFS transporter</fullName>
    </submittedName>
</protein>
<evidence type="ECO:0000259" key="7">
    <source>
        <dbReference type="PROSITE" id="PS50850"/>
    </source>
</evidence>
<dbReference type="PANTHER" id="PTHR23504">
    <property type="entry name" value="MAJOR FACILITATOR SUPERFAMILY DOMAIN-CONTAINING PROTEIN 10"/>
    <property type="match status" value="1"/>
</dbReference>
<evidence type="ECO:0000313" key="9">
    <source>
        <dbReference type="Proteomes" id="UP001589628"/>
    </source>
</evidence>